<comment type="caution">
    <text evidence="2">The sequence shown here is derived from an EMBL/GenBank/DDBJ whole genome shotgun (WGS) entry which is preliminary data.</text>
</comment>
<protein>
    <submittedName>
        <fullName evidence="2">Uncharacterized protein</fullName>
    </submittedName>
</protein>
<evidence type="ECO:0000256" key="1">
    <source>
        <dbReference type="SAM" id="MobiDB-lite"/>
    </source>
</evidence>
<evidence type="ECO:0000313" key="3">
    <source>
        <dbReference type="Proteomes" id="UP000266841"/>
    </source>
</evidence>
<feature type="compositionally biased region" description="Basic and acidic residues" evidence="1">
    <location>
        <begin position="66"/>
        <end position="84"/>
    </location>
</feature>
<name>K0RZD5_THAOC</name>
<dbReference type="AlphaFoldDB" id="K0RZD5"/>
<accession>K0RZD5</accession>
<keyword evidence="3" id="KW-1185">Reference proteome</keyword>
<organism evidence="2 3">
    <name type="scientific">Thalassiosira oceanica</name>
    <name type="common">Marine diatom</name>
    <dbReference type="NCBI Taxonomy" id="159749"/>
    <lineage>
        <taxon>Eukaryota</taxon>
        <taxon>Sar</taxon>
        <taxon>Stramenopiles</taxon>
        <taxon>Ochrophyta</taxon>
        <taxon>Bacillariophyta</taxon>
        <taxon>Coscinodiscophyceae</taxon>
        <taxon>Thalassiosirophycidae</taxon>
        <taxon>Thalassiosirales</taxon>
        <taxon>Thalassiosiraceae</taxon>
        <taxon>Thalassiosira</taxon>
    </lineage>
</organism>
<dbReference type="Proteomes" id="UP000266841">
    <property type="component" value="Unassembled WGS sequence"/>
</dbReference>
<feature type="compositionally biased region" description="Basic and acidic residues" evidence="1">
    <location>
        <begin position="95"/>
        <end position="105"/>
    </location>
</feature>
<reference evidence="2 3" key="1">
    <citation type="journal article" date="2012" name="Genome Biol.">
        <title>Genome and low-iron response of an oceanic diatom adapted to chronic iron limitation.</title>
        <authorList>
            <person name="Lommer M."/>
            <person name="Specht M."/>
            <person name="Roy A.S."/>
            <person name="Kraemer L."/>
            <person name="Andreson R."/>
            <person name="Gutowska M.A."/>
            <person name="Wolf J."/>
            <person name="Bergner S.V."/>
            <person name="Schilhabel M.B."/>
            <person name="Klostermeier U.C."/>
            <person name="Beiko R.G."/>
            <person name="Rosenstiel P."/>
            <person name="Hippler M."/>
            <person name="Laroche J."/>
        </authorList>
    </citation>
    <scope>NUCLEOTIDE SEQUENCE [LARGE SCALE GENOMIC DNA]</scope>
    <source>
        <strain evidence="2 3">CCMP1005</strain>
    </source>
</reference>
<gene>
    <name evidence="2" type="ORF">THAOC_21451</name>
</gene>
<feature type="non-terminal residue" evidence="2">
    <location>
        <position position="117"/>
    </location>
</feature>
<sequence>MLPQGSSVRAWRHDCTLTWKLERSLFHQPRILLRKSEREITSRCAGVCDEESVHRSKNHNPQNRHNGSDGDRGETEQKAEEAAPHGRPGPTPGRPGEDGRTRPPPEEEEGVTPTRPV</sequence>
<evidence type="ECO:0000313" key="2">
    <source>
        <dbReference type="EMBL" id="EJK58425.1"/>
    </source>
</evidence>
<feature type="region of interest" description="Disordered" evidence="1">
    <location>
        <begin position="38"/>
        <end position="117"/>
    </location>
</feature>
<dbReference type="EMBL" id="AGNL01025234">
    <property type="protein sequence ID" value="EJK58425.1"/>
    <property type="molecule type" value="Genomic_DNA"/>
</dbReference>
<proteinExistence type="predicted"/>